<dbReference type="CDD" id="cd02440">
    <property type="entry name" value="AdoMet_MTases"/>
    <property type="match status" value="1"/>
</dbReference>
<dbReference type="Pfam" id="PF13649">
    <property type="entry name" value="Methyltransf_25"/>
    <property type="match status" value="1"/>
</dbReference>
<reference evidence="3" key="1">
    <citation type="submission" date="2016-11" db="EMBL/GenBank/DDBJ databases">
        <authorList>
            <person name="Varghese N."/>
            <person name="Submissions S."/>
        </authorList>
    </citation>
    <scope>NUCLEOTIDE SEQUENCE [LARGE SCALE GENOMIC DNA]</scope>
    <source>
        <strain evidence="3">DSM 22212</strain>
    </source>
</reference>
<dbReference type="PANTHER" id="PTHR11006:SF4">
    <property type="entry name" value="PROTEIN ARGININE N-METHYLTRANSFERASE 7"/>
    <property type="match status" value="1"/>
</dbReference>
<dbReference type="Gene3D" id="3.40.50.150">
    <property type="entry name" value="Vaccinia Virus protein VP39"/>
    <property type="match status" value="1"/>
</dbReference>
<keyword evidence="2" id="KW-0808">Transferase</keyword>
<keyword evidence="3" id="KW-1185">Reference proteome</keyword>
<dbReference type="PANTHER" id="PTHR11006">
    <property type="entry name" value="PROTEIN ARGININE N-METHYLTRANSFERASE"/>
    <property type="match status" value="1"/>
</dbReference>
<dbReference type="OrthoDB" id="597202at2"/>
<evidence type="ECO:0000313" key="2">
    <source>
        <dbReference type="EMBL" id="SHK30601.1"/>
    </source>
</evidence>
<name>A0A1M6RDN9_9BACT</name>
<sequence>MDILNVLPEATFAALDDLLAFISIYDDQVRTRAYLRLLRAHRHAIAGAVCVDAGCGMGYFAEAMVRLGARRVYAVEANPHLYALAAERLAAYPQVICVHQPVQHFEPEESVDVLVHEFFGPLLYDEDVHVLEQLRFQPRLVLPDRAVLMGGLTWMEQVADETVTPAVVQRLEGALVSGLFDEGRLPLQFPVIQWAWGQAEREAVCDLSGREGDLLYLGLQIYHGDRLICQAGRCENWPYVWTPRAGDRFRLCFVPAERGAEVHFTWE</sequence>
<accession>A0A1M6RDN9</accession>
<proteinExistence type="predicted"/>
<gene>
    <name evidence="2" type="ORF">SAMN04488087_0806</name>
</gene>
<dbReference type="RefSeq" id="WP_072714679.1">
    <property type="nucleotide sequence ID" value="NZ_FRAU01000002.1"/>
</dbReference>
<dbReference type="AlphaFoldDB" id="A0A1M6RDN9"/>
<dbReference type="GO" id="GO:0032259">
    <property type="term" value="P:methylation"/>
    <property type="evidence" value="ECO:0007669"/>
    <property type="project" value="UniProtKB-KW"/>
</dbReference>
<dbReference type="SUPFAM" id="SSF53335">
    <property type="entry name" value="S-adenosyl-L-methionine-dependent methyltransferases"/>
    <property type="match status" value="1"/>
</dbReference>
<protein>
    <submittedName>
        <fullName evidence="2">Methyltransferase domain-containing protein</fullName>
    </submittedName>
</protein>
<organism evidence="2 3">
    <name type="scientific">Rhodothermus profundi</name>
    <dbReference type="NCBI Taxonomy" id="633813"/>
    <lineage>
        <taxon>Bacteria</taxon>
        <taxon>Pseudomonadati</taxon>
        <taxon>Rhodothermota</taxon>
        <taxon>Rhodothermia</taxon>
        <taxon>Rhodothermales</taxon>
        <taxon>Rhodothermaceae</taxon>
        <taxon>Rhodothermus</taxon>
    </lineage>
</organism>
<evidence type="ECO:0000259" key="1">
    <source>
        <dbReference type="Pfam" id="PF13649"/>
    </source>
</evidence>
<dbReference type="GO" id="GO:0016274">
    <property type="term" value="F:protein-arginine N-methyltransferase activity"/>
    <property type="evidence" value="ECO:0007669"/>
    <property type="project" value="InterPro"/>
</dbReference>
<dbReference type="InterPro" id="IPR041698">
    <property type="entry name" value="Methyltransf_25"/>
</dbReference>
<dbReference type="STRING" id="633813.SAMN04488087_0806"/>
<feature type="domain" description="Methyltransferase" evidence="1">
    <location>
        <begin position="51"/>
        <end position="116"/>
    </location>
</feature>
<dbReference type="InterPro" id="IPR029063">
    <property type="entry name" value="SAM-dependent_MTases_sf"/>
</dbReference>
<dbReference type="GO" id="GO:0042054">
    <property type="term" value="F:histone methyltransferase activity"/>
    <property type="evidence" value="ECO:0007669"/>
    <property type="project" value="TreeGrafter"/>
</dbReference>
<dbReference type="InterPro" id="IPR025799">
    <property type="entry name" value="Arg_MeTrfase"/>
</dbReference>
<evidence type="ECO:0000313" key="3">
    <source>
        <dbReference type="Proteomes" id="UP000185812"/>
    </source>
</evidence>
<dbReference type="EMBL" id="FRAU01000002">
    <property type="protein sequence ID" value="SHK30601.1"/>
    <property type="molecule type" value="Genomic_DNA"/>
</dbReference>
<dbReference type="Proteomes" id="UP000185812">
    <property type="component" value="Unassembled WGS sequence"/>
</dbReference>
<keyword evidence="2" id="KW-0489">Methyltransferase</keyword>